<evidence type="ECO:0000313" key="4">
    <source>
        <dbReference type="Proteomes" id="UP000011715"/>
    </source>
</evidence>
<reference evidence="3" key="4">
    <citation type="journal article" date="2015" name="G3 (Bethesda)">
        <title>Genome sequences of three phytopathogenic species of the Magnaporthaceae family of fungi.</title>
        <authorList>
            <person name="Okagaki L.H."/>
            <person name="Nunes C.C."/>
            <person name="Sailsbery J."/>
            <person name="Clay B."/>
            <person name="Brown D."/>
            <person name="John T."/>
            <person name="Oh Y."/>
            <person name="Young N."/>
            <person name="Fitzgerald M."/>
            <person name="Haas B.J."/>
            <person name="Zeng Q."/>
            <person name="Young S."/>
            <person name="Adiconis X."/>
            <person name="Fan L."/>
            <person name="Levin J.Z."/>
            <person name="Mitchell T.K."/>
            <person name="Okubara P.A."/>
            <person name="Farman M.L."/>
            <person name="Kohn L.M."/>
            <person name="Birren B."/>
            <person name="Ma L.-J."/>
            <person name="Dean R.A."/>
        </authorList>
    </citation>
    <scope>NUCLEOTIDE SEQUENCE</scope>
    <source>
        <strain evidence="3">ATCC 64411 / 73-15</strain>
    </source>
</reference>
<organism evidence="3 4">
    <name type="scientific">Magnaporthiopsis poae (strain ATCC 64411 / 73-15)</name>
    <name type="common">Kentucky bluegrass fungus</name>
    <name type="synonym">Magnaporthe poae</name>
    <dbReference type="NCBI Taxonomy" id="644358"/>
    <lineage>
        <taxon>Eukaryota</taxon>
        <taxon>Fungi</taxon>
        <taxon>Dikarya</taxon>
        <taxon>Ascomycota</taxon>
        <taxon>Pezizomycotina</taxon>
        <taxon>Sordariomycetes</taxon>
        <taxon>Sordariomycetidae</taxon>
        <taxon>Magnaporthales</taxon>
        <taxon>Magnaporthaceae</taxon>
        <taxon>Magnaporthiopsis</taxon>
    </lineage>
</organism>
<gene>
    <name evidence="2" type="ORF">MAPG_03300</name>
</gene>
<dbReference type="Proteomes" id="UP000011715">
    <property type="component" value="Unassembled WGS sequence"/>
</dbReference>
<reference evidence="2" key="2">
    <citation type="submission" date="2010-05" db="EMBL/GenBank/DDBJ databases">
        <title>The Genome Sequence of Magnaporthe poae strain ATCC 64411.</title>
        <authorList>
            <consortium name="The Broad Institute Genome Sequencing Platform"/>
            <consortium name="Broad Institute Genome Sequencing Center for Infectious Disease"/>
            <person name="Ma L.-J."/>
            <person name="Dead R."/>
            <person name="Young S."/>
            <person name="Zeng Q."/>
            <person name="Koehrsen M."/>
            <person name="Alvarado L."/>
            <person name="Berlin A."/>
            <person name="Chapman S.B."/>
            <person name="Chen Z."/>
            <person name="Freedman E."/>
            <person name="Gellesch M."/>
            <person name="Goldberg J."/>
            <person name="Griggs A."/>
            <person name="Gujja S."/>
            <person name="Heilman E.R."/>
            <person name="Heiman D."/>
            <person name="Hepburn T."/>
            <person name="Howarth C."/>
            <person name="Jen D."/>
            <person name="Larson L."/>
            <person name="Mehta T."/>
            <person name="Neiman D."/>
            <person name="Pearson M."/>
            <person name="Roberts A."/>
            <person name="Saif S."/>
            <person name="Shea T."/>
            <person name="Shenoy N."/>
            <person name="Sisk P."/>
            <person name="Stolte C."/>
            <person name="Sykes S."/>
            <person name="Walk T."/>
            <person name="White J."/>
            <person name="Yandava C."/>
            <person name="Haas B."/>
            <person name="Nusbaum C."/>
            <person name="Birren B."/>
        </authorList>
    </citation>
    <scope>NUCLEOTIDE SEQUENCE</scope>
    <source>
        <strain evidence="2">ATCC 64411</strain>
    </source>
</reference>
<evidence type="ECO:0000313" key="3">
    <source>
        <dbReference type="EnsemblFungi" id="MAPG_03300T0"/>
    </source>
</evidence>
<feature type="region of interest" description="Disordered" evidence="1">
    <location>
        <begin position="59"/>
        <end position="105"/>
    </location>
</feature>
<protein>
    <submittedName>
        <fullName evidence="2 3">Uncharacterized protein</fullName>
    </submittedName>
</protein>
<dbReference type="EMBL" id="ADBL01000792">
    <property type="status" value="NOT_ANNOTATED_CDS"/>
    <property type="molecule type" value="Genomic_DNA"/>
</dbReference>
<reference evidence="4" key="1">
    <citation type="submission" date="2010-05" db="EMBL/GenBank/DDBJ databases">
        <title>The genome sequence of Magnaporthe poae strain ATCC 64411.</title>
        <authorList>
            <person name="Ma L.-J."/>
            <person name="Dead R."/>
            <person name="Young S."/>
            <person name="Zeng Q."/>
            <person name="Koehrsen M."/>
            <person name="Alvarado L."/>
            <person name="Berlin A."/>
            <person name="Chapman S.B."/>
            <person name="Chen Z."/>
            <person name="Freedman E."/>
            <person name="Gellesch M."/>
            <person name="Goldberg J."/>
            <person name="Griggs A."/>
            <person name="Gujja S."/>
            <person name="Heilman E.R."/>
            <person name="Heiman D."/>
            <person name="Hepburn T."/>
            <person name="Howarth C."/>
            <person name="Jen D."/>
            <person name="Larson L."/>
            <person name="Mehta T."/>
            <person name="Neiman D."/>
            <person name="Pearson M."/>
            <person name="Roberts A."/>
            <person name="Saif S."/>
            <person name="Shea T."/>
            <person name="Shenoy N."/>
            <person name="Sisk P."/>
            <person name="Stolte C."/>
            <person name="Sykes S."/>
            <person name="Walk T."/>
            <person name="White J."/>
            <person name="Yandava C."/>
            <person name="Haas B."/>
            <person name="Nusbaum C."/>
            <person name="Birren B."/>
        </authorList>
    </citation>
    <scope>NUCLEOTIDE SEQUENCE [LARGE SCALE GENOMIC DNA]</scope>
    <source>
        <strain evidence="4">ATCC 64411 / 73-15</strain>
    </source>
</reference>
<sequence>MRGWVQEDVRYPVAVLGGPGSVATRVQSVSHPAPILTPAGRNAGAAKTPLHVASGFLPNFGRQAPVDDRPGGGGGGGDNRCLHFDGGTEDSTSPEQRDLPRFPRLFDLPTPPWPERLLHGWHSVRRQQGVVGTYSTCPSVGPGPDAGDLWMSWRSVVGETWKWLGMVGWGLAPGGVIE</sequence>
<dbReference type="AlphaFoldDB" id="A0A0C4DTM9"/>
<name>A0A0C4DTM9_MAGP6</name>
<dbReference type="EnsemblFungi" id="MAPG_03300T0">
    <property type="protein sequence ID" value="MAPG_03300T0"/>
    <property type="gene ID" value="MAPG_03300"/>
</dbReference>
<reference evidence="2" key="3">
    <citation type="submission" date="2011-03" db="EMBL/GenBank/DDBJ databases">
        <title>Annotation of Magnaporthe poae ATCC 64411.</title>
        <authorList>
            <person name="Ma L.-J."/>
            <person name="Dead R."/>
            <person name="Young S.K."/>
            <person name="Zeng Q."/>
            <person name="Gargeya S."/>
            <person name="Fitzgerald M."/>
            <person name="Haas B."/>
            <person name="Abouelleil A."/>
            <person name="Alvarado L."/>
            <person name="Arachchi H.M."/>
            <person name="Berlin A."/>
            <person name="Brown A."/>
            <person name="Chapman S.B."/>
            <person name="Chen Z."/>
            <person name="Dunbar C."/>
            <person name="Freedman E."/>
            <person name="Gearin G."/>
            <person name="Gellesch M."/>
            <person name="Goldberg J."/>
            <person name="Griggs A."/>
            <person name="Gujja S."/>
            <person name="Heiman D."/>
            <person name="Howarth C."/>
            <person name="Larson L."/>
            <person name="Lui A."/>
            <person name="MacDonald P.J.P."/>
            <person name="Mehta T."/>
            <person name="Montmayeur A."/>
            <person name="Murphy C."/>
            <person name="Neiman D."/>
            <person name="Pearson M."/>
            <person name="Priest M."/>
            <person name="Roberts A."/>
            <person name="Saif S."/>
            <person name="Shea T."/>
            <person name="Shenoy N."/>
            <person name="Sisk P."/>
            <person name="Stolte C."/>
            <person name="Sykes S."/>
            <person name="Yandava C."/>
            <person name="Wortman J."/>
            <person name="Nusbaum C."/>
            <person name="Birren B."/>
        </authorList>
    </citation>
    <scope>NUCLEOTIDE SEQUENCE</scope>
    <source>
        <strain evidence="2">ATCC 64411</strain>
    </source>
</reference>
<evidence type="ECO:0000313" key="2">
    <source>
        <dbReference type="EMBL" id="KLU84255.1"/>
    </source>
</evidence>
<dbReference type="EMBL" id="GL876967">
    <property type="protein sequence ID" value="KLU84255.1"/>
    <property type="molecule type" value="Genomic_DNA"/>
</dbReference>
<reference evidence="3" key="5">
    <citation type="submission" date="2015-06" db="UniProtKB">
        <authorList>
            <consortium name="EnsemblFungi"/>
        </authorList>
    </citation>
    <scope>IDENTIFICATION</scope>
    <source>
        <strain evidence="3">ATCC 64411</strain>
    </source>
</reference>
<accession>A0A0C4DTM9</accession>
<evidence type="ECO:0000256" key="1">
    <source>
        <dbReference type="SAM" id="MobiDB-lite"/>
    </source>
</evidence>
<dbReference type="VEuPathDB" id="FungiDB:MAPG_03300"/>
<proteinExistence type="predicted"/>
<keyword evidence="4" id="KW-1185">Reference proteome</keyword>